<comment type="subcellular location">
    <subcellularLocation>
        <location evidence="1">Mitochondrion matrix</location>
    </subcellularLocation>
</comment>
<dbReference type="Proteomes" id="UP000694886">
    <property type="component" value="Chromosome 1"/>
</dbReference>
<evidence type="ECO:0000313" key="7">
    <source>
        <dbReference type="RefSeq" id="XP_017969446.1"/>
    </source>
</evidence>
<name>A0AB32VU72_THECC</name>
<dbReference type="PANTHER" id="PTHR10668:SF104">
    <property type="entry name" value="AMINE OXIDASE DOMAIN-CONTAINING PROTEIN"/>
    <property type="match status" value="1"/>
</dbReference>
<dbReference type="Gramene" id="Tc01v2_t003060.2">
    <property type="protein sequence ID" value="Tc01v2_p003060.2"/>
    <property type="gene ID" value="Tc01v2_g003060"/>
</dbReference>
<dbReference type="InterPro" id="IPR002937">
    <property type="entry name" value="Amino_oxidase"/>
</dbReference>
<dbReference type="RefSeq" id="XP_017969446.1">
    <property type="nucleotide sequence ID" value="XM_018113957.1"/>
</dbReference>
<evidence type="ECO:0000256" key="1">
    <source>
        <dbReference type="ARBA" id="ARBA00004305"/>
    </source>
</evidence>
<dbReference type="PANTHER" id="PTHR10668">
    <property type="entry name" value="PHYTOENE DEHYDROGENASE"/>
    <property type="match status" value="1"/>
</dbReference>
<evidence type="ECO:0000259" key="5">
    <source>
        <dbReference type="Pfam" id="PF01593"/>
    </source>
</evidence>
<dbReference type="GO" id="GO:0005759">
    <property type="term" value="C:mitochondrial matrix"/>
    <property type="evidence" value="ECO:0007669"/>
    <property type="project" value="UniProtKB-SubCell"/>
</dbReference>
<dbReference type="SUPFAM" id="SSF51905">
    <property type="entry name" value="FAD/NAD(P)-binding domain"/>
    <property type="match status" value="1"/>
</dbReference>
<dbReference type="Pfam" id="PF13450">
    <property type="entry name" value="NAD_binding_8"/>
    <property type="match status" value="1"/>
</dbReference>
<comment type="subunit">
    <text evidence="3">Interacts with COX5B; this interaction may contribute to localize PYROXD2 to the inner face of the inner mitochondrial membrane.</text>
</comment>
<evidence type="ECO:0000256" key="2">
    <source>
        <dbReference type="ARBA" id="ARBA00037217"/>
    </source>
</evidence>
<feature type="domain" description="Amine oxidase" evidence="5">
    <location>
        <begin position="239"/>
        <end position="368"/>
    </location>
</feature>
<gene>
    <name evidence="7" type="primary">LOC18610932</name>
</gene>
<dbReference type="AlphaFoldDB" id="A0AB32VU72"/>
<dbReference type="Gene3D" id="3.50.50.60">
    <property type="entry name" value="FAD/NAD(P)-binding domain"/>
    <property type="match status" value="2"/>
</dbReference>
<dbReference type="GeneID" id="18610932"/>
<sequence length="566" mass="62114">MWRRGFTSSYTAGAQALKEKKWDALVIGGGHNGLTAAAYLARGGLSVAVIERRHVIGGAAVTEEIIPGFKFSRCSYLQSLLRPSVIRELELKRHGLKLLKPTATSFTPCLDGRYLLMGYDDHHNYLEISKFSKRDADAYPRYENQLYKFCKLMDFLLDSRTPETLHWDSSFTDRLWDKLEKSVFWASCLRHIFALGQKDMVDFMDLLLSPTSKVLNKWFESDILKAVLAGDAIIGSMASIHTPGSGYVLLHHVMGETDGDRNIWLHVEGGMGSISMAISNAASEAGVSIATNAEVSQLMIGDSGTVKGVLLADGTRVHSSVVLSNATPYKTFLGLVPQDVLPDDFLRAIKYSDYNSGTTKINVAVDKLPQFHCCRSNNPEGGPQHTATIHIGSESMEEIGSACQEAWNGLPSKRPVMEMTIPSSLDKTISPPGKHVVSLFTQYTPYKPSDGSWENPTYRESYAQRCFSLIDEYAPGFSSSVIGYDMLTPPDLEREFGLTGGNIFHGAMGLDSLFLMRPAKGWSGYRTPIRGLYLCGSGAHPGGGVMGAAGRNAARIVLRDFKKHSS</sequence>
<organism evidence="6 7">
    <name type="scientific">Theobroma cacao</name>
    <name type="common">Cacao</name>
    <name type="synonym">Cocoa</name>
    <dbReference type="NCBI Taxonomy" id="3641"/>
    <lineage>
        <taxon>Eukaryota</taxon>
        <taxon>Viridiplantae</taxon>
        <taxon>Streptophyta</taxon>
        <taxon>Embryophyta</taxon>
        <taxon>Tracheophyta</taxon>
        <taxon>Spermatophyta</taxon>
        <taxon>Magnoliopsida</taxon>
        <taxon>eudicotyledons</taxon>
        <taxon>Gunneridae</taxon>
        <taxon>Pentapetalae</taxon>
        <taxon>rosids</taxon>
        <taxon>malvids</taxon>
        <taxon>Malvales</taxon>
        <taxon>Malvaceae</taxon>
        <taxon>Byttnerioideae</taxon>
        <taxon>Theobroma</taxon>
    </lineage>
</organism>
<evidence type="ECO:0000313" key="6">
    <source>
        <dbReference type="Proteomes" id="UP000694886"/>
    </source>
</evidence>
<dbReference type="InterPro" id="IPR036188">
    <property type="entry name" value="FAD/NAD-bd_sf"/>
</dbReference>
<proteinExistence type="predicted"/>
<reference evidence="7" key="2">
    <citation type="submission" date="2025-08" db="UniProtKB">
        <authorList>
            <consortium name="RefSeq"/>
        </authorList>
    </citation>
    <scope>IDENTIFICATION</scope>
</reference>
<comment type="function">
    <text evidence="2">Probable oxidoreductase that may play a role as regulator of mitochondrial function.</text>
</comment>
<evidence type="ECO:0000256" key="4">
    <source>
        <dbReference type="ARBA" id="ARBA00040298"/>
    </source>
</evidence>
<evidence type="ECO:0000256" key="3">
    <source>
        <dbReference type="ARBA" id="ARBA00038825"/>
    </source>
</evidence>
<dbReference type="GO" id="GO:0016491">
    <property type="term" value="F:oxidoreductase activity"/>
    <property type="evidence" value="ECO:0007669"/>
    <property type="project" value="InterPro"/>
</dbReference>
<reference evidence="6" key="1">
    <citation type="journal article" date="1997" name="Nucleic Acids Res.">
        <title>tRNAscan-SE: a program for improved detection of transfer RNA genes in genomic sequence.</title>
        <authorList>
            <person name="Lowe T.M."/>
            <person name="Eddy S.R."/>
        </authorList>
    </citation>
    <scope>NUCLEOTIDE SEQUENCE [LARGE SCALE GENOMIC DNA]</scope>
    <source>
        <strain evidence="6">r\B97-61/B2</strain>
    </source>
</reference>
<accession>A0AB32VU72</accession>
<protein>
    <recommendedName>
        <fullName evidence="4">Pyridine nucleotide-disulfide oxidoreductase domain-containing protein 2</fullName>
    </recommendedName>
</protein>
<dbReference type="KEGG" id="tcc:18610932"/>
<dbReference type="Pfam" id="PF01593">
    <property type="entry name" value="Amino_oxidase"/>
    <property type="match status" value="1"/>
</dbReference>